<keyword evidence="3" id="KW-1185">Reference proteome</keyword>
<dbReference type="PANTHER" id="PTHR39515">
    <property type="entry name" value="CONSERVED PROTEIN"/>
    <property type="match status" value="1"/>
</dbReference>
<proteinExistence type="predicted"/>
<dbReference type="Gene3D" id="1.10.287.100">
    <property type="match status" value="1"/>
</dbReference>
<evidence type="ECO:0000259" key="1">
    <source>
        <dbReference type="PROSITE" id="PS50995"/>
    </source>
</evidence>
<dbReference type="Gene3D" id="1.10.10.10">
    <property type="entry name" value="Winged helix-like DNA-binding domain superfamily/Winged helix DNA-binding domain"/>
    <property type="match status" value="1"/>
</dbReference>
<dbReference type="SMART" id="SM00347">
    <property type="entry name" value="HTH_MARR"/>
    <property type="match status" value="1"/>
</dbReference>
<dbReference type="GO" id="GO:0003700">
    <property type="term" value="F:DNA-binding transcription factor activity"/>
    <property type="evidence" value="ECO:0007669"/>
    <property type="project" value="InterPro"/>
</dbReference>
<evidence type="ECO:0000313" key="3">
    <source>
        <dbReference type="Proteomes" id="UP000432464"/>
    </source>
</evidence>
<accession>A0A6I3L0K7</accession>
<dbReference type="EMBL" id="WMBB01000011">
    <property type="protein sequence ID" value="MTE15812.1"/>
    <property type="molecule type" value="Genomic_DNA"/>
</dbReference>
<dbReference type="InterPro" id="IPR052526">
    <property type="entry name" value="HTH-type_Bedaq_tolerance"/>
</dbReference>
<organism evidence="2 3">
    <name type="scientific">Nocardia aurantiaca</name>
    <dbReference type="NCBI Taxonomy" id="2675850"/>
    <lineage>
        <taxon>Bacteria</taxon>
        <taxon>Bacillati</taxon>
        <taxon>Actinomycetota</taxon>
        <taxon>Actinomycetes</taxon>
        <taxon>Mycobacteriales</taxon>
        <taxon>Nocardiaceae</taxon>
        <taxon>Nocardia</taxon>
    </lineage>
</organism>
<dbReference type="InterPro" id="IPR036388">
    <property type="entry name" value="WH-like_DNA-bd_sf"/>
</dbReference>
<reference evidence="2 3" key="1">
    <citation type="submission" date="2019-11" db="EMBL/GenBank/DDBJ databases">
        <title>Nocardia sp. nov. CT2-14 isolated from soil.</title>
        <authorList>
            <person name="Kanchanasin P."/>
            <person name="Tanasupawat S."/>
            <person name="Yuki M."/>
            <person name="Kudo T."/>
        </authorList>
    </citation>
    <scope>NUCLEOTIDE SEQUENCE [LARGE SCALE GENOMIC DNA]</scope>
    <source>
        <strain evidence="2 3">CT2-14</strain>
    </source>
</reference>
<protein>
    <submittedName>
        <fullName evidence="2">MarR family transcriptional regulator</fullName>
    </submittedName>
</protein>
<evidence type="ECO:0000313" key="2">
    <source>
        <dbReference type="EMBL" id="MTE15812.1"/>
    </source>
</evidence>
<dbReference type="Pfam" id="PF01047">
    <property type="entry name" value="MarR"/>
    <property type="match status" value="1"/>
</dbReference>
<comment type="caution">
    <text evidence="2">The sequence shown here is derived from an EMBL/GenBank/DDBJ whole genome shotgun (WGS) entry which is preliminary data.</text>
</comment>
<dbReference type="PANTHER" id="PTHR39515:SF2">
    <property type="entry name" value="HTH-TYPE TRANSCRIPTIONAL REGULATOR RV0880"/>
    <property type="match status" value="1"/>
</dbReference>
<dbReference type="AlphaFoldDB" id="A0A6I3L0K7"/>
<dbReference type="InterPro" id="IPR000835">
    <property type="entry name" value="HTH_MarR-typ"/>
</dbReference>
<dbReference type="SUPFAM" id="SSF46785">
    <property type="entry name" value="Winged helix' DNA-binding domain"/>
    <property type="match status" value="1"/>
</dbReference>
<dbReference type="PROSITE" id="PS50995">
    <property type="entry name" value="HTH_MARR_2"/>
    <property type="match status" value="1"/>
</dbReference>
<dbReference type="Proteomes" id="UP000432464">
    <property type="component" value="Unassembled WGS sequence"/>
</dbReference>
<feature type="domain" description="HTH marR-type" evidence="1">
    <location>
        <begin position="37"/>
        <end position="170"/>
    </location>
</feature>
<dbReference type="InterPro" id="IPR036390">
    <property type="entry name" value="WH_DNA-bd_sf"/>
</dbReference>
<name>A0A6I3L0K7_9NOCA</name>
<gene>
    <name evidence="2" type="ORF">GLP40_23955</name>
</gene>
<sequence>MLGNPSEFNSQTCKFRFLYDTLEIVSANAKARSTAEVTAAASELRIAASRLLRQLRSARAGIEMTPSQAVALSRLGHDGPMSVAGLARAERVRPQSMRTTLAALEERGLVTRAPHPTDHRQLLMSLSDEGRRLLRLAHDAKEDWLATAIATKLSPGEQDSLIAAIPLLARLTED</sequence>